<comment type="caution">
    <text evidence="2">The sequence shown here is derived from an EMBL/GenBank/DDBJ whole genome shotgun (WGS) entry which is preliminary data.</text>
</comment>
<reference evidence="2 3" key="1">
    <citation type="submission" date="2019-11" db="EMBL/GenBank/DDBJ databases">
        <title>Pedobacter sp. HMF7647 Genome sequencing and assembly.</title>
        <authorList>
            <person name="Kang H."/>
            <person name="Kim H."/>
            <person name="Joh K."/>
        </authorList>
    </citation>
    <scope>NUCLEOTIDE SEQUENCE [LARGE SCALE GENOMIC DNA]</scope>
    <source>
        <strain evidence="2 3">HMF7647</strain>
    </source>
</reference>
<evidence type="ECO:0000313" key="3">
    <source>
        <dbReference type="Proteomes" id="UP000466586"/>
    </source>
</evidence>
<dbReference type="Gene3D" id="6.10.140.1340">
    <property type="match status" value="1"/>
</dbReference>
<dbReference type="AlphaFoldDB" id="A0A7K1YAC5"/>
<feature type="domain" description="Inner membrane protein YgaP-like transmembrane" evidence="1">
    <location>
        <begin position="24"/>
        <end position="80"/>
    </location>
</feature>
<proteinExistence type="predicted"/>
<name>A0A7K1YAC5_9SPHI</name>
<dbReference type="InterPro" id="IPR021309">
    <property type="entry name" value="YgaP-like_TM"/>
</dbReference>
<keyword evidence="3" id="KW-1185">Reference proteome</keyword>
<protein>
    <submittedName>
        <fullName evidence="2">DUF2892 domain-containing protein</fullName>
    </submittedName>
</protein>
<evidence type="ECO:0000259" key="1">
    <source>
        <dbReference type="Pfam" id="PF11127"/>
    </source>
</evidence>
<dbReference type="RefSeq" id="WP_160844500.1">
    <property type="nucleotide sequence ID" value="NZ_WVHT01000004.1"/>
</dbReference>
<organism evidence="2 3">
    <name type="scientific">Hufsiella arboris</name>
    <dbReference type="NCBI Taxonomy" id="2695275"/>
    <lineage>
        <taxon>Bacteria</taxon>
        <taxon>Pseudomonadati</taxon>
        <taxon>Bacteroidota</taxon>
        <taxon>Sphingobacteriia</taxon>
        <taxon>Sphingobacteriales</taxon>
        <taxon>Sphingobacteriaceae</taxon>
        <taxon>Hufsiella</taxon>
    </lineage>
</organism>
<sequence length="104" mass="11343">MITNEISRLAENIKDSWAHPNDNANIEQSERIVSVAAGAFIFIKGITNLFSHPILALGEVAVGGGLVYRGITGYCPVKDIQERNTFLNDPDSVTVTEHYIVEGV</sequence>
<accession>A0A7K1YAC5</accession>
<dbReference type="EMBL" id="WVHT01000004">
    <property type="protein sequence ID" value="MXV51321.1"/>
    <property type="molecule type" value="Genomic_DNA"/>
</dbReference>
<dbReference type="Pfam" id="PF11127">
    <property type="entry name" value="YgaP-like_TM"/>
    <property type="match status" value="1"/>
</dbReference>
<dbReference type="Proteomes" id="UP000466586">
    <property type="component" value="Unassembled WGS sequence"/>
</dbReference>
<evidence type="ECO:0000313" key="2">
    <source>
        <dbReference type="EMBL" id="MXV51321.1"/>
    </source>
</evidence>
<gene>
    <name evidence="2" type="ORF">GS399_10105</name>
</gene>